<reference evidence="1" key="2">
    <citation type="journal article" date="2015" name="Data Brief">
        <title>Shoot transcriptome of the giant reed, Arundo donax.</title>
        <authorList>
            <person name="Barrero R.A."/>
            <person name="Guerrero F.D."/>
            <person name="Moolhuijzen P."/>
            <person name="Goolsby J.A."/>
            <person name="Tidwell J."/>
            <person name="Bellgard S.E."/>
            <person name="Bellgard M.I."/>
        </authorList>
    </citation>
    <scope>NUCLEOTIDE SEQUENCE</scope>
    <source>
        <tissue evidence="1">Shoot tissue taken approximately 20 cm above the soil surface</tissue>
    </source>
</reference>
<name>A0A0A9B579_ARUDO</name>
<dbReference type="AlphaFoldDB" id="A0A0A9B579"/>
<accession>A0A0A9B579</accession>
<evidence type="ECO:0000313" key="1">
    <source>
        <dbReference type="EMBL" id="JAD54477.1"/>
    </source>
</evidence>
<reference evidence="1" key="1">
    <citation type="submission" date="2014-09" db="EMBL/GenBank/DDBJ databases">
        <authorList>
            <person name="Magalhaes I.L.F."/>
            <person name="Oliveira U."/>
            <person name="Santos F.R."/>
            <person name="Vidigal T.H.D.A."/>
            <person name="Brescovit A.D."/>
            <person name="Santos A.J."/>
        </authorList>
    </citation>
    <scope>NUCLEOTIDE SEQUENCE</scope>
    <source>
        <tissue evidence="1">Shoot tissue taken approximately 20 cm above the soil surface</tissue>
    </source>
</reference>
<sequence length="39" mass="4389">MLLALATLQLQPRTVLSYSLSSPYSKCGYLTLQEQMKVL</sequence>
<protein>
    <submittedName>
        <fullName evidence="1">Uncharacterized protein</fullName>
    </submittedName>
</protein>
<organism evidence="1">
    <name type="scientific">Arundo donax</name>
    <name type="common">Giant reed</name>
    <name type="synonym">Donax arundinaceus</name>
    <dbReference type="NCBI Taxonomy" id="35708"/>
    <lineage>
        <taxon>Eukaryota</taxon>
        <taxon>Viridiplantae</taxon>
        <taxon>Streptophyta</taxon>
        <taxon>Embryophyta</taxon>
        <taxon>Tracheophyta</taxon>
        <taxon>Spermatophyta</taxon>
        <taxon>Magnoliopsida</taxon>
        <taxon>Liliopsida</taxon>
        <taxon>Poales</taxon>
        <taxon>Poaceae</taxon>
        <taxon>PACMAD clade</taxon>
        <taxon>Arundinoideae</taxon>
        <taxon>Arundineae</taxon>
        <taxon>Arundo</taxon>
    </lineage>
</organism>
<proteinExistence type="predicted"/>
<dbReference type="EMBL" id="GBRH01243418">
    <property type="protein sequence ID" value="JAD54477.1"/>
    <property type="molecule type" value="Transcribed_RNA"/>
</dbReference>